<evidence type="ECO:0000256" key="1">
    <source>
        <dbReference type="SAM" id="MobiDB-lite"/>
    </source>
</evidence>
<proteinExistence type="predicted"/>
<protein>
    <submittedName>
        <fullName evidence="2">Uncharacterized protein</fullName>
    </submittedName>
</protein>
<feature type="compositionally biased region" description="Pro residues" evidence="1">
    <location>
        <begin position="71"/>
        <end position="87"/>
    </location>
</feature>
<name>A0ABN8IZW4_9NEOP</name>
<dbReference type="EMBL" id="OW152819">
    <property type="protein sequence ID" value="CAH2073090.1"/>
    <property type="molecule type" value="Genomic_DNA"/>
</dbReference>
<organism evidence="2 3">
    <name type="scientific">Iphiclides podalirius</name>
    <name type="common">scarce swallowtail</name>
    <dbReference type="NCBI Taxonomy" id="110791"/>
    <lineage>
        <taxon>Eukaryota</taxon>
        <taxon>Metazoa</taxon>
        <taxon>Ecdysozoa</taxon>
        <taxon>Arthropoda</taxon>
        <taxon>Hexapoda</taxon>
        <taxon>Insecta</taxon>
        <taxon>Pterygota</taxon>
        <taxon>Neoptera</taxon>
        <taxon>Endopterygota</taxon>
        <taxon>Lepidoptera</taxon>
        <taxon>Glossata</taxon>
        <taxon>Ditrysia</taxon>
        <taxon>Papilionoidea</taxon>
        <taxon>Papilionidae</taxon>
        <taxon>Papilioninae</taxon>
        <taxon>Iphiclides</taxon>
    </lineage>
</organism>
<reference evidence="2" key="1">
    <citation type="submission" date="2022-03" db="EMBL/GenBank/DDBJ databases">
        <authorList>
            <person name="Martin H S."/>
        </authorList>
    </citation>
    <scope>NUCLEOTIDE SEQUENCE</scope>
</reference>
<gene>
    <name evidence="2" type="ORF">IPOD504_LOCUS15478</name>
</gene>
<keyword evidence="3" id="KW-1185">Reference proteome</keyword>
<feature type="region of interest" description="Disordered" evidence="1">
    <location>
        <begin position="1"/>
        <end position="21"/>
    </location>
</feature>
<evidence type="ECO:0000313" key="2">
    <source>
        <dbReference type="EMBL" id="CAH2073090.1"/>
    </source>
</evidence>
<feature type="region of interest" description="Disordered" evidence="1">
    <location>
        <begin position="50"/>
        <end position="90"/>
    </location>
</feature>
<dbReference type="Proteomes" id="UP000837857">
    <property type="component" value="Chromosome 7"/>
</dbReference>
<sequence length="116" mass="12753">MGRGARAQRNTTTHRPYPRARLDYNMPVTVRIGGAVRGGRLEEARAAAARRYGNASGGNGAELLSAEDNRPPPPVLSNPLPTPPTNPPLILTRIQSDKIRASYKRYAKRLHTTTQR</sequence>
<feature type="non-terminal residue" evidence="2">
    <location>
        <position position="1"/>
    </location>
</feature>
<accession>A0ABN8IZW4</accession>
<evidence type="ECO:0000313" key="3">
    <source>
        <dbReference type="Proteomes" id="UP000837857"/>
    </source>
</evidence>